<gene>
    <name evidence="2" type="ORF">CBM2636_MP10013</name>
</gene>
<protein>
    <submittedName>
        <fullName evidence="2">Uncharacterized protein</fullName>
    </submittedName>
</protein>
<evidence type="ECO:0000313" key="3">
    <source>
        <dbReference type="Proteomes" id="UP000254259"/>
    </source>
</evidence>
<dbReference type="EMBL" id="LT984814">
    <property type="protein sequence ID" value="SPD66383.1"/>
    <property type="molecule type" value="Genomic_DNA"/>
</dbReference>
<dbReference type="AlphaFoldDB" id="A0A9Q7XQ06"/>
<evidence type="ECO:0000313" key="2">
    <source>
        <dbReference type="EMBL" id="SPD66383.1"/>
    </source>
</evidence>
<keyword evidence="2" id="KW-0614">Plasmid</keyword>
<accession>A0A9Q7XQ06</accession>
<sequence>MRKDSLSTRRPMQSCTLNLSAPRPAPAGAAPRARVALDQAVDAATREAVVPCPTRP</sequence>
<proteinExistence type="predicted"/>
<reference evidence="2 3" key="1">
    <citation type="submission" date="2018-01" db="EMBL/GenBank/DDBJ databases">
        <authorList>
            <person name="Clerissi C."/>
        </authorList>
    </citation>
    <scope>NUCLEOTIDE SEQUENCE [LARGE SCALE GENOMIC DNA]</scope>
    <source>
        <strain evidence="2">Cupriavidus taiwanensis SWF 66322</strain>
        <plasmid evidence="3">cbm2636_mp</plasmid>
    </source>
</reference>
<dbReference type="Proteomes" id="UP000254259">
    <property type="component" value="Plasmid CBM2636_mp"/>
</dbReference>
<evidence type="ECO:0000256" key="1">
    <source>
        <dbReference type="SAM" id="MobiDB-lite"/>
    </source>
</evidence>
<feature type="region of interest" description="Disordered" evidence="1">
    <location>
        <begin position="1"/>
        <end position="30"/>
    </location>
</feature>
<organism evidence="2 3">
    <name type="scientific">Cupriavidus taiwanensis</name>
    <dbReference type="NCBI Taxonomy" id="164546"/>
    <lineage>
        <taxon>Bacteria</taxon>
        <taxon>Pseudomonadati</taxon>
        <taxon>Pseudomonadota</taxon>
        <taxon>Betaproteobacteria</taxon>
        <taxon>Burkholderiales</taxon>
        <taxon>Burkholderiaceae</taxon>
        <taxon>Cupriavidus</taxon>
    </lineage>
</organism>
<geneLocation type="plasmid" evidence="3">
    <name>cbm2636_mp</name>
</geneLocation>
<feature type="compositionally biased region" description="Polar residues" evidence="1">
    <location>
        <begin position="8"/>
        <end position="19"/>
    </location>
</feature>
<name>A0A9Q7XQ06_9BURK</name>